<feature type="domain" description="FAD/NAD(P)-binding" evidence="11">
    <location>
        <begin position="9"/>
        <end position="168"/>
    </location>
</feature>
<evidence type="ECO:0000256" key="3">
    <source>
        <dbReference type="ARBA" id="ARBA00013223"/>
    </source>
</evidence>
<evidence type="ECO:0000256" key="7">
    <source>
        <dbReference type="ARBA" id="ARBA00023002"/>
    </source>
</evidence>
<dbReference type="PRINTS" id="PR00419">
    <property type="entry name" value="ADXRDTASE"/>
</dbReference>
<feature type="binding site" evidence="10">
    <location>
        <begin position="199"/>
        <end position="200"/>
    </location>
    <ligand>
        <name>NADP(+)</name>
        <dbReference type="ChEBI" id="CHEBI:58349"/>
    </ligand>
</feature>
<evidence type="ECO:0000256" key="4">
    <source>
        <dbReference type="ARBA" id="ARBA00022630"/>
    </source>
</evidence>
<evidence type="ECO:0000313" key="12">
    <source>
        <dbReference type="EMBL" id="TBT94450.1"/>
    </source>
</evidence>
<name>A0A4Q9KKQ1_PROTD</name>
<keyword evidence="7" id="KW-0560">Oxidoreductase</keyword>
<feature type="binding site" evidence="9">
    <location>
        <position position="19"/>
    </location>
    <ligand>
        <name>FAD</name>
        <dbReference type="ChEBI" id="CHEBI:57692"/>
    </ligand>
</feature>
<organism evidence="12 13">
    <name type="scientific">Propioniciclava tarda</name>
    <dbReference type="NCBI Taxonomy" id="433330"/>
    <lineage>
        <taxon>Bacteria</taxon>
        <taxon>Bacillati</taxon>
        <taxon>Actinomycetota</taxon>
        <taxon>Actinomycetes</taxon>
        <taxon>Propionibacteriales</taxon>
        <taxon>Propionibacteriaceae</taxon>
        <taxon>Propioniciclava</taxon>
    </lineage>
</organism>
<evidence type="ECO:0000256" key="2">
    <source>
        <dbReference type="ARBA" id="ARBA00008312"/>
    </source>
</evidence>
<keyword evidence="6 10" id="KW-0521">NADP</keyword>
<dbReference type="GO" id="GO:0004324">
    <property type="term" value="F:ferredoxin-NADP+ reductase activity"/>
    <property type="evidence" value="ECO:0007669"/>
    <property type="project" value="UniProtKB-EC"/>
</dbReference>
<comment type="similarity">
    <text evidence="2">Belongs to the ferredoxin--NADP reductase type 1 family.</text>
</comment>
<sequence length="441" mass="47522">MSEESRPSYRIAIVGGGAAGLATAAELLERAPGRVRMDIFDRRPVPFGLIRYGVAPDHAAGRQLIEKRAAVFDDPGVRFLGAVDFNRDLQRDDLLSSFDAVVYATGAAADRLLDIPGESLAGVRSGRSFAEWCTGAPGVPGFDLTGVTSVAIVGLGDVAIDLARLLLKKPAEFADTDMPRDVLEHLTSHRVREVSILVRRGPGDCQLKSRDLAELLNLPDVAVRFDKAALNVDEAHLSQKAQDALPIWRAAAEREVHGARARLRIRFWTRALELRGREALDGLRIEKTHLDKAGRLVSAGSEDMIPAQLLLRATGARGLPLDRVPFDARTGTIPTVDHRVVDSTGTVQPGEYAAGWIANGWVGGFGTQNRDGAAVAERILADLDRHAGSIDGVLQARGVRPIGIDGWRRVEQAEQALGAAEGRERIKLSDPAELLAIARGE</sequence>
<keyword evidence="4" id="KW-0285">Flavoprotein</keyword>
<feature type="binding site" evidence="9">
    <location>
        <position position="356"/>
    </location>
    <ligand>
        <name>FAD</name>
        <dbReference type="ChEBI" id="CHEBI:57692"/>
    </ligand>
</feature>
<evidence type="ECO:0000256" key="6">
    <source>
        <dbReference type="ARBA" id="ARBA00022857"/>
    </source>
</evidence>
<dbReference type="AlphaFoldDB" id="A0A4Q9KKQ1"/>
<dbReference type="PIRSF" id="PIRSF000362">
    <property type="entry name" value="FNR"/>
    <property type="match status" value="1"/>
</dbReference>
<gene>
    <name evidence="12" type="ORF">ET996_10580</name>
</gene>
<dbReference type="EMBL" id="SDMR01000013">
    <property type="protein sequence ID" value="TBT94450.1"/>
    <property type="molecule type" value="Genomic_DNA"/>
</dbReference>
<evidence type="ECO:0000256" key="5">
    <source>
        <dbReference type="ARBA" id="ARBA00022827"/>
    </source>
</evidence>
<dbReference type="EC" id="1.18.1.2" evidence="3"/>
<dbReference type="RefSeq" id="WP_131172530.1">
    <property type="nucleotide sequence ID" value="NZ_FXTL01000013.1"/>
</dbReference>
<evidence type="ECO:0000256" key="10">
    <source>
        <dbReference type="PIRSR" id="PIRSR000362-2"/>
    </source>
</evidence>
<reference evidence="12 13" key="1">
    <citation type="submission" date="2019-01" db="EMBL/GenBank/DDBJ databases">
        <title>Lactibacter flavus gen. nov., sp. nov., a novel bacterium of the family Propionibacteriaceae isolated from raw milk and dairy products.</title>
        <authorList>
            <person name="Huptas C."/>
            <person name="Wenning M."/>
            <person name="Breitenwieser F."/>
            <person name="Doll E."/>
            <person name="Von Neubeck M."/>
            <person name="Busse H.-J."/>
            <person name="Scherer S."/>
        </authorList>
    </citation>
    <scope>NUCLEOTIDE SEQUENCE [LARGE SCALE GENOMIC DNA]</scope>
    <source>
        <strain evidence="13">DSM 22130 / JCM 15804 / WR061</strain>
    </source>
</reference>
<keyword evidence="5 9" id="KW-0274">FAD</keyword>
<comment type="catalytic activity">
    <reaction evidence="8">
        <text>2 reduced [2Fe-2S]-[ferredoxin] + NADP(+) + H(+) = 2 oxidized [2Fe-2S]-[ferredoxin] + NADPH</text>
        <dbReference type="Rhea" id="RHEA:20125"/>
        <dbReference type="Rhea" id="RHEA-COMP:10000"/>
        <dbReference type="Rhea" id="RHEA-COMP:10001"/>
        <dbReference type="ChEBI" id="CHEBI:15378"/>
        <dbReference type="ChEBI" id="CHEBI:33737"/>
        <dbReference type="ChEBI" id="CHEBI:33738"/>
        <dbReference type="ChEBI" id="CHEBI:57783"/>
        <dbReference type="ChEBI" id="CHEBI:58349"/>
        <dbReference type="EC" id="1.18.1.2"/>
    </reaction>
</comment>
<dbReference type="Gene3D" id="3.40.50.720">
    <property type="entry name" value="NAD(P)-binding Rossmann-like Domain"/>
    <property type="match status" value="1"/>
</dbReference>
<dbReference type="InterPro" id="IPR021163">
    <property type="entry name" value="Ferredox_Rdtase_adrenod"/>
</dbReference>
<keyword evidence="13" id="KW-1185">Reference proteome</keyword>
<feature type="binding site" evidence="10">
    <location>
        <position position="363"/>
    </location>
    <ligand>
        <name>NADP(+)</name>
        <dbReference type="ChEBI" id="CHEBI:58349"/>
    </ligand>
</feature>
<dbReference type="SUPFAM" id="SSF51971">
    <property type="entry name" value="Nucleotide-binding domain"/>
    <property type="match status" value="1"/>
</dbReference>
<dbReference type="InterPro" id="IPR036188">
    <property type="entry name" value="FAD/NAD-bd_sf"/>
</dbReference>
<dbReference type="InterPro" id="IPR023753">
    <property type="entry name" value="FAD/NAD-binding_dom"/>
</dbReference>
<protein>
    <recommendedName>
        <fullName evidence="3">ferredoxin--NADP(+) reductase</fullName>
        <ecNumber evidence="3">1.18.1.2</ecNumber>
    </recommendedName>
</protein>
<dbReference type="Pfam" id="PF07992">
    <property type="entry name" value="Pyr_redox_2"/>
    <property type="match status" value="1"/>
</dbReference>
<evidence type="ECO:0000256" key="1">
    <source>
        <dbReference type="ARBA" id="ARBA00001974"/>
    </source>
</evidence>
<feature type="binding site" evidence="9">
    <location>
        <position position="49"/>
    </location>
    <ligand>
        <name>FAD</name>
        <dbReference type="ChEBI" id="CHEBI:57692"/>
    </ligand>
</feature>
<dbReference type="OrthoDB" id="289202at2"/>
<dbReference type="PANTHER" id="PTHR48467">
    <property type="entry name" value="GLUTAMATE SYNTHASE 1 [NADH], CHLOROPLASTIC-LIKE"/>
    <property type="match status" value="1"/>
</dbReference>
<comment type="caution">
    <text evidence="12">The sequence shown here is derived from an EMBL/GenBank/DDBJ whole genome shotgun (WGS) entry which is preliminary data.</text>
</comment>
<evidence type="ECO:0000256" key="9">
    <source>
        <dbReference type="PIRSR" id="PIRSR000362-1"/>
    </source>
</evidence>
<evidence type="ECO:0000256" key="8">
    <source>
        <dbReference type="ARBA" id="ARBA00047776"/>
    </source>
</evidence>
<dbReference type="Gene3D" id="3.50.50.60">
    <property type="entry name" value="FAD/NAD(P)-binding domain"/>
    <property type="match status" value="1"/>
</dbReference>
<comment type="cofactor">
    <cofactor evidence="1 9">
        <name>FAD</name>
        <dbReference type="ChEBI" id="CHEBI:57692"/>
    </cofactor>
</comment>
<accession>A0A4Q9KKQ1</accession>
<evidence type="ECO:0000313" key="13">
    <source>
        <dbReference type="Proteomes" id="UP000291933"/>
    </source>
</evidence>
<dbReference type="PANTHER" id="PTHR48467:SF1">
    <property type="entry name" value="GLUTAMATE SYNTHASE 1 [NADH], CHLOROPLASTIC-LIKE"/>
    <property type="match status" value="1"/>
</dbReference>
<dbReference type="InterPro" id="IPR055275">
    <property type="entry name" value="Ferredox_Rdtase"/>
</dbReference>
<evidence type="ECO:0000259" key="11">
    <source>
        <dbReference type="Pfam" id="PF07992"/>
    </source>
</evidence>
<proteinExistence type="inferred from homology"/>
<dbReference type="Proteomes" id="UP000291933">
    <property type="component" value="Unassembled WGS sequence"/>
</dbReference>